<dbReference type="InterPro" id="IPR029061">
    <property type="entry name" value="THDP-binding"/>
</dbReference>
<gene>
    <name evidence="5" type="ORF">C7B46_08965</name>
</gene>
<evidence type="ECO:0000256" key="3">
    <source>
        <dbReference type="ARBA" id="ARBA00023052"/>
    </source>
</evidence>
<evidence type="ECO:0000313" key="5">
    <source>
        <dbReference type="EMBL" id="PSR33725.1"/>
    </source>
</evidence>
<protein>
    <submittedName>
        <fullName evidence="5">Alpha-ketoacid dehydrogenase subunit beta</fullName>
    </submittedName>
</protein>
<dbReference type="AlphaFoldDB" id="A0A2T2XGT8"/>
<evidence type="ECO:0000256" key="2">
    <source>
        <dbReference type="ARBA" id="ARBA00023002"/>
    </source>
</evidence>
<dbReference type="FunFam" id="3.40.50.970:FF:000001">
    <property type="entry name" value="Pyruvate dehydrogenase E1 beta subunit"/>
    <property type="match status" value="1"/>
</dbReference>
<dbReference type="GO" id="GO:0016491">
    <property type="term" value="F:oxidoreductase activity"/>
    <property type="evidence" value="ECO:0007669"/>
    <property type="project" value="UniProtKB-KW"/>
</dbReference>
<dbReference type="InterPro" id="IPR009014">
    <property type="entry name" value="Transketo_C/PFOR_II"/>
</dbReference>
<dbReference type="Gene3D" id="3.40.50.970">
    <property type="match status" value="1"/>
</dbReference>
<comment type="cofactor">
    <cofactor evidence="1">
        <name>thiamine diphosphate</name>
        <dbReference type="ChEBI" id="CHEBI:58937"/>
    </cofactor>
</comment>
<reference evidence="5 6" key="1">
    <citation type="journal article" date="2014" name="BMC Genomics">
        <title>Comparison of environmental and isolate Sulfobacillus genomes reveals diverse carbon, sulfur, nitrogen, and hydrogen metabolisms.</title>
        <authorList>
            <person name="Justice N.B."/>
            <person name="Norman A."/>
            <person name="Brown C.T."/>
            <person name="Singh A."/>
            <person name="Thomas B.C."/>
            <person name="Banfield J.F."/>
        </authorList>
    </citation>
    <scope>NUCLEOTIDE SEQUENCE [LARGE SCALE GENOMIC DNA]</scope>
    <source>
        <strain evidence="5">AMDSBA4</strain>
    </source>
</reference>
<dbReference type="Pfam" id="PF02779">
    <property type="entry name" value="Transket_pyr"/>
    <property type="match status" value="1"/>
</dbReference>
<dbReference type="SUPFAM" id="SSF52518">
    <property type="entry name" value="Thiamin diphosphate-binding fold (THDP-binding)"/>
    <property type="match status" value="1"/>
</dbReference>
<evidence type="ECO:0000313" key="6">
    <source>
        <dbReference type="Proteomes" id="UP000242972"/>
    </source>
</evidence>
<name>A0A2T2XGT8_9FIRM</name>
<organism evidence="5 6">
    <name type="scientific">Sulfobacillus benefaciens</name>
    <dbReference type="NCBI Taxonomy" id="453960"/>
    <lineage>
        <taxon>Bacteria</taxon>
        <taxon>Bacillati</taxon>
        <taxon>Bacillota</taxon>
        <taxon>Clostridia</taxon>
        <taxon>Eubacteriales</taxon>
        <taxon>Clostridiales Family XVII. Incertae Sedis</taxon>
        <taxon>Sulfobacillus</taxon>
    </lineage>
</organism>
<accession>A0A2T2XGT8</accession>
<dbReference type="InterPro" id="IPR005475">
    <property type="entry name" value="Transketolase-like_Pyr-bd"/>
</dbReference>
<dbReference type="SMART" id="SM00861">
    <property type="entry name" value="Transket_pyr"/>
    <property type="match status" value="1"/>
</dbReference>
<dbReference type="PANTHER" id="PTHR43257">
    <property type="entry name" value="PYRUVATE DEHYDROGENASE E1 COMPONENT BETA SUBUNIT"/>
    <property type="match status" value="1"/>
</dbReference>
<feature type="domain" description="Transketolase-like pyrimidine-binding" evidence="4">
    <location>
        <begin position="4"/>
        <end position="179"/>
    </location>
</feature>
<comment type="caution">
    <text evidence="5">The sequence shown here is derived from an EMBL/GenBank/DDBJ whole genome shotgun (WGS) entry which is preliminary data.</text>
</comment>
<dbReference type="SUPFAM" id="SSF52922">
    <property type="entry name" value="TK C-terminal domain-like"/>
    <property type="match status" value="1"/>
</dbReference>
<keyword evidence="2" id="KW-0560">Oxidoreductase</keyword>
<dbReference type="Gene3D" id="3.40.50.920">
    <property type="match status" value="1"/>
</dbReference>
<proteinExistence type="predicted"/>
<dbReference type="Proteomes" id="UP000242972">
    <property type="component" value="Unassembled WGS sequence"/>
</dbReference>
<dbReference type="InterPro" id="IPR033248">
    <property type="entry name" value="Transketolase_C"/>
</dbReference>
<keyword evidence="3" id="KW-0786">Thiamine pyrophosphate</keyword>
<sequence length="325" mass="35347">MAQLNMVQALNTALHELFAADPRVLLMGEDVGKNGGVFRVSEGLFDQFGGTRVIDTPLAESGIIGTAIGLAVGGMRPIAEIQFMGFLYPGLDQLFSHAGRLRARSMERVTVPLVVRMPYGGGIRAPEQHADSAEAYLTHTPGLKVVVPSTPYDAKGLLYAAVEDPDPVIFLEPIRMYRLGRMEVPEGRFTVPIGQARIAREGQDLTLISWGAMTHLALTVAEDWASRGISIEVLDMRTLAPLDREAIGRSVAKTGRCVIVHEAPRTGGLAGEITALIMETAFWSLKAPVARVTGFDVPYPAYAWEDFYMPNAERLTKAIVDTLKD</sequence>
<dbReference type="FunFam" id="3.40.50.920:FF:000001">
    <property type="entry name" value="Pyruvate dehydrogenase E1 beta subunit"/>
    <property type="match status" value="1"/>
</dbReference>
<dbReference type="EMBL" id="PXYW01000017">
    <property type="protein sequence ID" value="PSR33725.1"/>
    <property type="molecule type" value="Genomic_DNA"/>
</dbReference>
<dbReference type="PANTHER" id="PTHR43257:SF2">
    <property type="entry name" value="PYRUVATE DEHYDROGENASE E1 COMPONENT SUBUNIT BETA"/>
    <property type="match status" value="1"/>
</dbReference>
<dbReference type="Pfam" id="PF02780">
    <property type="entry name" value="Transketolase_C"/>
    <property type="match status" value="1"/>
</dbReference>
<evidence type="ECO:0000259" key="4">
    <source>
        <dbReference type="SMART" id="SM00861"/>
    </source>
</evidence>
<dbReference type="CDD" id="cd07036">
    <property type="entry name" value="TPP_PYR_E1-PDHc-beta_like"/>
    <property type="match status" value="1"/>
</dbReference>
<evidence type="ECO:0000256" key="1">
    <source>
        <dbReference type="ARBA" id="ARBA00001964"/>
    </source>
</evidence>